<proteinExistence type="predicted"/>
<dbReference type="AlphaFoldDB" id="A0A8B6FVR7"/>
<evidence type="ECO:0000256" key="4">
    <source>
        <dbReference type="ARBA" id="ARBA00023136"/>
    </source>
</evidence>
<evidence type="ECO:0000256" key="2">
    <source>
        <dbReference type="ARBA" id="ARBA00022692"/>
    </source>
</evidence>
<dbReference type="Pfam" id="PF21892">
    <property type="entry name" value="TMEM145_N"/>
    <property type="match status" value="1"/>
</dbReference>
<dbReference type="Proteomes" id="UP000596742">
    <property type="component" value="Unassembled WGS sequence"/>
</dbReference>
<dbReference type="OrthoDB" id="205745at2759"/>
<dbReference type="InterPro" id="IPR047831">
    <property type="entry name" value="GPR180/TMEM145"/>
</dbReference>
<feature type="domain" description="GPR180/TMEM145 transmembrane" evidence="9">
    <location>
        <begin position="248"/>
        <end position="452"/>
    </location>
</feature>
<feature type="signal peptide" evidence="8">
    <location>
        <begin position="1"/>
        <end position="21"/>
    </location>
</feature>
<feature type="transmembrane region" description="Helical" evidence="7">
    <location>
        <begin position="296"/>
        <end position="320"/>
    </location>
</feature>
<dbReference type="Pfam" id="PF10192">
    <property type="entry name" value="GPR180-TMEM145_TM"/>
    <property type="match status" value="1"/>
</dbReference>
<keyword evidence="3 7" id="KW-1133">Transmembrane helix</keyword>
<dbReference type="InterPro" id="IPR053880">
    <property type="entry name" value="GPR180-like_N"/>
</dbReference>
<dbReference type="GO" id="GO:0007186">
    <property type="term" value="P:G protein-coupled receptor signaling pathway"/>
    <property type="evidence" value="ECO:0007669"/>
    <property type="project" value="InterPro"/>
</dbReference>
<feature type="compositionally biased region" description="Polar residues" evidence="6">
    <location>
        <begin position="575"/>
        <end position="585"/>
    </location>
</feature>
<comment type="caution">
    <text evidence="11">The sequence shown here is derived from an EMBL/GenBank/DDBJ whole genome shotgun (WGS) entry which is preliminary data.</text>
</comment>
<dbReference type="EMBL" id="UYJE01007591">
    <property type="protein sequence ID" value="VDI56216.1"/>
    <property type="molecule type" value="Genomic_DNA"/>
</dbReference>
<feature type="chain" id="PRO_5032912603" description="Transmembrane protein 145" evidence="8">
    <location>
        <begin position="22"/>
        <end position="618"/>
    </location>
</feature>
<evidence type="ECO:0000256" key="6">
    <source>
        <dbReference type="SAM" id="MobiDB-lite"/>
    </source>
</evidence>
<protein>
    <recommendedName>
        <fullName evidence="13">Transmembrane protein 145</fullName>
    </recommendedName>
</protein>
<keyword evidence="12" id="KW-1185">Reference proteome</keyword>
<reference evidence="11" key="1">
    <citation type="submission" date="2018-11" db="EMBL/GenBank/DDBJ databases">
        <authorList>
            <person name="Alioto T."/>
            <person name="Alioto T."/>
        </authorList>
    </citation>
    <scope>NUCLEOTIDE SEQUENCE</scope>
</reference>
<dbReference type="PANTHER" id="PTHR23252">
    <property type="entry name" value="INTIMAL THICKNESS RECEPTOR-RELATED"/>
    <property type="match status" value="1"/>
</dbReference>
<keyword evidence="4 7" id="KW-0472">Membrane</keyword>
<evidence type="ECO:0008006" key="13">
    <source>
        <dbReference type="Google" id="ProtNLM"/>
    </source>
</evidence>
<evidence type="ECO:0000256" key="8">
    <source>
        <dbReference type="SAM" id="SignalP"/>
    </source>
</evidence>
<evidence type="ECO:0000259" key="10">
    <source>
        <dbReference type="Pfam" id="PF21892"/>
    </source>
</evidence>
<organism evidence="11 12">
    <name type="scientific">Mytilus galloprovincialis</name>
    <name type="common">Mediterranean mussel</name>
    <dbReference type="NCBI Taxonomy" id="29158"/>
    <lineage>
        <taxon>Eukaryota</taxon>
        <taxon>Metazoa</taxon>
        <taxon>Spiralia</taxon>
        <taxon>Lophotrochozoa</taxon>
        <taxon>Mollusca</taxon>
        <taxon>Bivalvia</taxon>
        <taxon>Autobranchia</taxon>
        <taxon>Pteriomorphia</taxon>
        <taxon>Mytilida</taxon>
        <taxon>Mytiloidea</taxon>
        <taxon>Mytilidae</taxon>
        <taxon>Mytilinae</taxon>
        <taxon>Mytilus</taxon>
    </lineage>
</organism>
<comment type="subcellular location">
    <subcellularLocation>
        <location evidence="1">Membrane</location>
        <topology evidence="1">Multi-pass membrane protein</topology>
    </subcellularLocation>
</comment>
<dbReference type="GO" id="GO:0016020">
    <property type="term" value="C:membrane"/>
    <property type="evidence" value="ECO:0007669"/>
    <property type="project" value="UniProtKB-SubCell"/>
</dbReference>
<dbReference type="PANTHER" id="PTHR23252:SF24">
    <property type="entry name" value="TRANSMEMBRANE PROTEIN 145"/>
    <property type="match status" value="1"/>
</dbReference>
<sequence>MEVKLWLLVLGIFQYNSITTGKRVEDYVVDSGDVVVPFPWFWEYFNITLLQLEKRDYVVDSGVSTFGAGCCSTFSLVLGIFQYNSITTGKRVEDYVVDSGDWKFITRFCFLARKGTLRYSFEYPVTHSTHSVLLYFDEDDQWPAVYKSGKTCEQKVATLNPANNQIIHMSVLYSWSGCSQVTKNGQDVILCEGGRVFKSTRERWWFLAVSRCDQSSGGVGLNFTYNFHMTNGPEDDLLRHEYSADEFYLLKQRQLFHTTYKMFMVALLFWLVGLMFASISYGMYGDSGYEQPETKVVGRIFSTISEMIFLLMLVLMGKGYTITRGVLSTQSTIVISVFFSAYTVCYSAVFIYEAKVFDPGEVLYTYESPPGYGLISLRLIAWVWFCYSVFFTLKNYKSKSLFYYPFFIFYTIWFWAKPIVILVAMLAIPQWMREKTVHGVELFCVVCGHLFFLILTRPQAANKNFPYHVRTTQIASLTGTEVDGFNSYNYNSGSICSSPSGPDLSNLFVTSHSRSSDKLVGMAGDDADYEMKNSRSMSEVGISPSSPKYDNFRSRPSFMASGLPPLSPIVTSGDQFMNFPPSSTRRSSDLIDFPPPSPRRNSSLNSPPPAFEKMFHIG</sequence>
<accession>A0A8B6FVR7</accession>
<gene>
    <name evidence="11" type="ORF">MGAL_10B076476</name>
</gene>
<keyword evidence="8" id="KW-0732">Signal</keyword>
<dbReference type="InterPro" id="IPR019336">
    <property type="entry name" value="GPR180/TMEM145_TM"/>
</dbReference>
<evidence type="ECO:0000256" key="5">
    <source>
        <dbReference type="ARBA" id="ARBA00023180"/>
    </source>
</evidence>
<feature type="transmembrane region" description="Helical" evidence="7">
    <location>
        <begin position="262"/>
        <end position="284"/>
    </location>
</feature>
<keyword evidence="2 7" id="KW-0812">Transmembrane</keyword>
<feature type="region of interest" description="Disordered" evidence="6">
    <location>
        <begin position="575"/>
        <end position="618"/>
    </location>
</feature>
<keyword evidence="5" id="KW-0325">Glycoprotein</keyword>
<feature type="transmembrane region" description="Helical" evidence="7">
    <location>
        <begin position="372"/>
        <end position="390"/>
    </location>
</feature>
<feature type="transmembrane region" description="Helical" evidence="7">
    <location>
        <begin position="332"/>
        <end position="352"/>
    </location>
</feature>
<dbReference type="GO" id="GO:0019236">
    <property type="term" value="P:response to pheromone"/>
    <property type="evidence" value="ECO:0007669"/>
    <property type="project" value="InterPro"/>
</dbReference>
<evidence type="ECO:0000259" key="9">
    <source>
        <dbReference type="Pfam" id="PF10192"/>
    </source>
</evidence>
<evidence type="ECO:0000256" key="7">
    <source>
        <dbReference type="SAM" id="Phobius"/>
    </source>
</evidence>
<evidence type="ECO:0000256" key="3">
    <source>
        <dbReference type="ARBA" id="ARBA00022989"/>
    </source>
</evidence>
<feature type="transmembrane region" description="Helical" evidence="7">
    <location>
        <begin position="62"/>
        <end position="81"/>
    </location>
</feature>
<evidence type="ECO:0000256" key="1">
    <source>
        <dbReference type="ARBA" id="ARBA00004141"/>
    </source>
</evidence>
<evidence type="ECO:0000313" key="11">
    <source>
        <dbReference type="EMBL" id="VDI56216.1"/>
    </source>
</evidence>
<feature type="domain" description="GPR180-like N-terminal" evidence="10">
    <location>
        <begin position="96"/>
        <end position="217"/>
    </location>
</feature>
<name>A0A8B6FVR7_MYTGA</name>
<feature type="transmembrane region" description="Helical" evidence="7">
    <location>
        <begin position="402"/>
        <end position="431"/>
    </location>
</feature>
<feature type="transmembrane region" description="Helical" evidence="7">
    <location>
        <begin position="437"/>
        <end position="455"/>
    </location>
</feature>
<evidence type="ECO:0000313" key="12">
    <source>
        <dbReference type="Proteomes" id="UP000596742"/>
    </source>
</evidence>